<dbReference type="PANTHER" id="PTHR43133">
    <property type="entry name" value="RNA POLYMERASE ECF-TYPE SIGMA FACTO"/>
    <property type="match status" value="1"/>
</dbReference>
<evidence type="ECO:0000256" key="3">
    <source>
        <dbReference type="ARBA" id="ARBA00023082"/>
    </source>
</evidence>
<proteinExistence type="inferred from homology"/>
<evidence type="ECO:0000313" key="7">
    <source>
        <dbReference type="EMBL" id="GAA3627659.1"/>
    </source>
</evidence>
<dbReference type="Gene3D" id="1.10.1740.10">
    <property type="match status" value="1"/>
</dbReference>
<dbReference type="EMBL" id="BAABAB010000022">
    <property type="protein sequence ID" value="GAA3627659.1"/>
    <property type="molecule type" value="Genomic_DNA"/>
</dbReference>
<protein>
    <submittedName>
        <fullName evidence="7">Sigma-70 family RNA polymerase sigma factor</fullName>
    </submittedName>
</protein>
<dbReference type="Pfam" id="PF04542">
    <property type="entry name" value="Sigma70_r2"/>
    <property type="match status" value="1"/>
</dbReference>
<keyword evidence="3" id="KW-0731">Sigma factor</keyword>
<evidence type="ECO:0000256" key="2">
    <source>
        <dbReference type="ARBA" id="ARBA00023015"/>
    </source>
</evidence>
<dbReference type="InterPro" id="IPR039425">
    <property type="entry name" value="RNA_pol_sigma-70-like"/>
</dbReference>
<dbReference type="InterPro" id="IPR013325">
    <property type="entry name" value="RNA_pol_sigma_r2"/>
</dbReference>
<keyword evidence="5" id="KW-0804">Transcription</keyword>
<feature type="domain" description="RNA polymerase sigma-70 region 2" evidence="6">
    <location>
        <begin position="27"/>
        <end position="94"/>
    </location>
</feature>
<dbReference type="SUPFAM" id="SSF88659">
    <property type="entry name" value="Sigma3 and sigma4 domains of RNA polymerase sigma factors"/>
    <property type="match status" value="1"/>
</dbReference>
<dbReference type="Gene3D" id="1.10.10.10">
    <property type="entry name" value="Winged helix-like DNA-binding domain superfamily/Winged helix DNA-binding domain"/>
    <property type="match status" value="1"/>
</dbReference>
<dbReference type="NCBIfam" id="TIGR02937">
    <property type="entry name" value="sigma70-ECF"/>
    <property type="match status" value="1"/>
</dbReference>
<name>A0ABP7A9V0_9ACTN</name>
<dbReference type="InterPro" id="IPR014284">
    <property type="entry name" value="RNA_pol_sigma-70_dom"/>
</dbReference>
<keyword evidence="8" id="KW-1185">Reference proteome</keyword>
<dbReference type="Proteomes" id="UP001501490">
    <property type="component" value="Unassembled WGS sequence"/>
</dbReference>
<accession>A0ABP7A9V0</accession>
<evidence type="ECO:0000259" key="6">
    <source>
        <dbReference type="Pfam" id="PF04542"/>
    </source>
</evidence>
<dbReference type="SUPFAM" id="SSF88946">
    <property type="entry name" value="Sigma2 domain of RNA polymerase sigma factors"/>
    <property type="match status" value="1"/>
</dbReference>
<comment type="caution">
    <text evidence="7">The sequence shown here is derived from an EMBL/GenBank/DDBJ whole genome shotgun (WGS) entry which is preliminary data.</text>
</comment>
<evidence type="ECO:0000256" key="5">
    <source>
        <dbReference type="ARBA" id="ARBA00023163"/>
    </source>
</evidence>
<dbReference type="RefSeq" id="WP_344806390.1">
    <property type="nucleotide sequence ID" value="NZ_BAABAB010000022.1"/>
</dbReference>
<evidence type="ECO:0000256" key="1">
    <source>
        <dbReference type="ARBA" id="ARBA00010641"/>
    </source>
</evidence>
<dbReference type="PANTHER" id="PTHR43133:SF8">
    <property type="entry name" value="RNA POLYMERASE SIGMA FACTOR HI_1459-RELATED"/>
    <property type="match status" value="1"/>
</dbReference>
<dbReference type="InterPro" id="IPR036388">
    <property type="entry name" value="WH-like_DNA-bd_sf"/>
</dbReference>
<dbReference type="InterPro" id="IPR013324">
    <property type="entry name" value="RNA_pol_sigma_r3/r4-like"/>
</dbReference>
<keyword evidence="4" id="KW-0238">DNA-binding</keyword>
<evidence type="ECO:0000313" key="8">
    <source>
        <dbReference type="Proteomes" id="UP001501490"/>
    </source>
</evidence>
<organism evidence="7 8">
    <name type="scientific">Microlunatus ginsengisoli</name>
    <dbReference type="NCBI Taxonomy" id="363863"/>
    <lineage>
        <taxon>Bacteria</taxon>
        <taxon>Bacillati</taxon>
        <taxon>Actinomycetota</taxon>
        <taxon>Actinomycetes</taxon>
        <taxon>Propionibacteriales</taxon>
        <taxon>Propionibacteriaceae</taxon>
        <taxon>Microlunatus</taxon>
    </lineage>
</organism>
<evidence type="ECO:0000256" key="4">
    <source>
        <dbReference type="ARBA" id="ARBA00023125"/>
    </source>
</evidence>
<comment type="similarity">
    <text evidence="1">Belongs to the sigma-70 factor family. ECF subfamily.</text>
</comment>
<gene>
    <name evidence="7" type="ORF">GCM10022236_32470</name>
</gene>
<keyword evidence="2" id="KW-0805">Transcription regulation</keyword>
<sequence length="194" mass="21192">MDDIAGTECQTATEGYEAPAECDWDALVAEFQPLISSVCRHFRLGPEDSADISQEVWLKAFTHIHTLRDPHALPGWLKTTAYHAACSLVDHKRRTTLLADPDVLETSSWTAVDAEVDADLLHHERVAAVRTGLAELPERSQELVSLLVADPPIRYEEISVLMDMPVGSIGPTRARCLSKLAGTAPVRALLESAA</sequence>
<dbReference type="InterPro" id="IPR007627">
    <property type="entry name" value="RNA_pol_sigma70_r2"/>
</dbReference>
<reference evidence="8" key="1">
    <citation type="journal article" date="2019" name="Int. J. Syst. Evol. Microbiol.">
        <title>The Global Catalogue of Microorganisms (GCM) 10K type strain sequencing project: providing services to taxonomists for standard genome sequencing and annotation.</title>
        <authorList>
            <consortium name="The Broad Institute Genomics Platform"/>
            <consortium name="The Broad Institute Genome Sequencing Center for Infectious Disease"/>
            <person name="Wu L."/>
            <person name="Ma J."/>
        </authorList>
    </citation>
    <scope>NUCLEOTIDE SEQUENCE [LARGE SCALE GENOMIC DNA]</scope>
    <source>
        <strain evidence="8">JCM 16929</strain>
    </source>
</reference>